<dbReference type="Gene3D" id="1.10.10.1800">
    <property type="entry name" value="tRNA uridine 5-carboxymethylaminomethyl modification enzyme MnmG/GidA"/>
    <property type="match status" value="1"/>
</dbReference>
<dbReference type="GO" id="GO:0050660">
    <property type="term" value="F:flavin adenine dinucleotide binding"/>
    <property type="evidence" value="ECO:0007669"/>
    <property type="project" value="UniProtKB-UniRule"/>
</dbReference>
<dbReference type="PANTHER" id="PTHR11806">
    <property type="entry name" value="GLUCOSE INHIBITED DIVISION PROTEIN A"/>
    <property type="match status" value="1"/>
</dbReference>
<evidence type="ECO:0000256" key="5">
    <source>
        <dbReference type="ARBA" id="ARBA00022490"/>
    </source>
</evidence>
<evidence type="ECO:0000256" key="4">
    <source>
        <dbReference type="ARBA" id="ARBA00020461"/>
    </source>
</evidence>
<dbReference type="InterPro" id="IPR040131">
    <property type="entry name" value="MnmG_N"/>
</dbReference>
<dbReference type="InterPro" id="IPR002218">
    <property type="entry name" value="MnmG-rel"/>
</dbReference>
<dbReference type="InterPro" id="IPR026904">
    <property type="entry name" value="MnmG_C"/>
</dbReference>
<protein>
    <recommendedName>
        <fullName evidence="4 12">tRNA uridine 5-carboxymethylaminomethyl modification enzyme MnmG</fullName>
    </recommendedName>
    <alternativeName>
        <fullName evidence="11 12">Glucose-inhibited division protein A</fullName>
    </alternativeName>
</protein>
<evidence type="ECO:0000256" key="9">
    <source>
        <dbReference type="ARBA" id="ARBA00023027"/>
    </source>
</evidence>
<evidence type="ECO:0000256" key="11">
    <source>
        <dbReference type="ARBA" id="ARBA00031800"/>
    </source>
</evidence>
<comment type="function">
    <text evidence="2 12">NAD-binding protein involved in the addition of a carboxymethylaminomethyl (cmnm) group at the wobble position (U34) of certain tRNAs, forming tRNA-cmnm(5)s(2)U34.</text>
</comment>
<evidence type="ECO:0000256" key="6">
    <source>
        <dbReference type="ARBA" id="ARBA00022630"/>
    </source>
</evidence>
<accession>A0A6G2CLA3</accession>
<dbReference type="SUPFAM" id="SSF51905">
    <property type="entry name" value="FAD/NAD(P)-binding domain"/>
    <property type="match status" value="1"/>
</dbReference>
<evidence type="ECO:0000256" key="7">
    <source>
        <dbReference type="ARBA" id="ARBA00022694"/>
    </source>
</evidence>
<comment type="subcellular location">
    <subcellularLocation>
        <location evidence="12">Cytoplasm</location>
    </subcellularLocation>
</comment>
<dbReference type="GO" id="GO:0030488">
    <property type="term" value="P:tRNA methylation"/>
    <property type="evidence" value="ECO:0007669"/>
    <property type="project" value="TreeGrafter"/>
</dbReference>
<dbReference type="InterPro" id="IPR004416">
    <property type="entry name" value="MnmG"/>
</dbReference>
<organism evidence="13">
    <name type="scientific">Turicibacter sanguinis</name>
    <dbReference type="NCBI Taxonomy" id="154288"/>
    <lineage>
        <taxon>Bacteria</taxon>
        <taxon>Bacillati</taxon>
        <taxon>Bacillota</taxon>
        <taxon>Erysipelotrichia</taxon>
        <taxon>Erysipelotrichales</taxon>
        <taxon>Turicibacteraceae</taxon>
        <taxon>Turicibacter</taxon>
    </lineage>
</organism>
<comment type="similarity">
    <text evidence="3 12">Belongs to the MnmG family.</text>
</comment>
<feature type="binding site" evidence="12">
    <location>
        <begin position="9"/>
        <end position="14"/>
    </location>
    <ligand>
        <name>FAD</name>
        <dbReference type="ChEBI" id="CHEBI:57692"/>
    </ligand>
</feature>
<dbReference type="GO" id="GO:0005829">
    <property type="term" value="C:cytosol"/>
    <property type="evidence" value="ECO:0007669"/>
    <property type="project" value="TreeGrafter"/>
</dbReference>
<dbReference type="InterPro" id="IPR036188">
    <property type="entry name" value="FAD/NAD-bd_sf"/>
</dbReference>
<dbReference type="InterPro" id="IPR049312">
    <property type="entry name" value="GIDA_C_N"/>
</dbReference>
<dbReference type="FunFam" id="1.10.10.1800:FF:000001">
    <property type="entry name" value="tRNA uridine 5-carboxymethylaminomethyl modification enzyme MnmG"/>
    <property type="match status" value="1"/>
</dbReference>
<dbReference type="InterPro" id="IPR047001">
    <property type="entry name" value="MnmG_C_subdom"/>
</dbReference>
<proteinExistence type="inferred from homology"/>
<dbReference type="Pfam" id="PF21680">
    <property type="entry name" value="GIDA_C_1st"/>
    <property type="match status" value="1"/>
</dbReference>
<evidence type="ECO:0000256" key="8">
    <source>
        <dbReference type="ARBA" id="ARBA00022827"/>
    </source>
</evidence>
<dbReference type="InterPro" id="IPR044920">
    <property type="entry name" value="MnmG_C_subdom_sf"/>
</dbReference>
<dbReference type="FunFam" id="1.10.150.570:FF:000001">
    <property type="entry name" value="tRNA uridine 5-carboxymethylaminomethyl modification enzyme MnmG"/>
    <property type="match status" value="1"/>
</dbReference>
<evidence type="ECO:0000256" key="3">
    <source>
        <dbReference type="ARBA" id="ARBA00007653"/>
    </source>
</evidence>
<feature type="binding site" evidence="12">
    <location>
        <position position="176"/>
    </location>
    <ligand>
        <name>FAD</name>
        <dbReference type="ChEBI" id="CHEBI:57692"/>
    </ligand>
</feature>
<dbReference type="Gene3D" id="1.10.150.570">
    <property type="entry name" value="GidA associated domain, C-terminal subdomain"/>
    <property type="match status" value="1"/>
</dbReference>
<dbReference type="AlphaFoldDB" id="A0A6G2CLA3"/>
<dbReference type="Pfam" id="PF13932">
    <property type="entry name" value="SAM_GIDA_C"/>
    <property type="match status" value="1"/>
</dbReference>
<dbReference type="Gene3D" id="3.50.50.60">
    <property type="entry name" value="FAD/NAD(P)-binding domain"/>
    <property type="match status" value="2"/>
</dbReference>
<dbReference type="HAMAP" id="MF_00129">
    <property type="entry name" value="MnmG_GidA"/>
    <property type="match status" value="1"/>
</dbReference>
<dbReference type="PROSITE" id="PS01280">
    <property type="entry name" value="GIDA_1"/>
    <property type="match status" value="1"/>
</dbReference>
<evidence type="ECO:0000313" key="13">
    <source>
        <dbReference type="EMBL" id="MTL93666.1"/>
    </source>
</evidence>
<dbReference type="PANTHER" id="PTHR11806:SF0">
    <property type="entry name" value="PROTEIN MTO1 HOMOLOG, MITOCHONDRIAL"/>
    <property type="match status" value="1"/>
</dbReference>
<dbReference type="PROSITE" id="PS01281">
    <property type="entry name" value="GIDA_2"/>
    <property type="match status" value="1"/>
</dbReference>
<comment type="caution">
    <text evidence="13">The sequence shown here is derived from an EMBL/GenBank/DDBJ whole genome shotgun (WGS) entry which is preliminary data.</text>
</comment>
<dbReference type="InterPro" id="IPR020595">
    <property type="entry name" value="MnmG-rel_CS"/>
</dbReference>
<keyword evidence="8 12" id="KW-0274">FAD</keyword>
<feature type="binding site" evidence="12">
    <location>
        <position position="367"/>
    </location>
    <ligand>
        <name>FAD</name>
        <dbReference type="ChEBI" id="CHEBI:57692"/>
    </ligand>
</feature>
<evidence type="ECO:0000256" key="2">
    <source>
        <dbReference type="ARBA" id="ARBA00003717"/>
    </source>
</evidence>
<evidence type="ECO:0000256" key="10">
    <source>
        <dbReference type="ARBA" id="ARBA00025948"/>
    </source>
</evidence>
<dbReference type="RefSeq" id="WP_129821475.1">
    <property type="nucleotide sequence ID" value="NZ_RCYV01000009.1"/>
</dbReference>
<gene>
    <name evidence="12 13" type="primary">mnmG</name>
    <name evidence="12" type="synonym">gidA</name>
    <name evidence="13" type="ORF">GMA64_03915</name>
</gene>
<dbReference type="PRINTS" id="PR00411">
    <property type="entry name" value="PNDRDTASEI"/>
</dbReference>
<feature type="binding site" evidence="12">
    <location>
        <position position="121"/>
    </location>
    <ligand>
        <name>FAD</name>
        <dbReference type="ChEBI" id="CHEBI:57692"/>
    </ligand>
</feature>
<dbReference type="FunFam" id="3.50.50.60:FF:000002">
    <property type="entry name" value="tRNA uridine 5-carboxymethylaminomethyl modification enzyme MnmG"/>
    <property type="match status" value="1"/>
</dbReference>
<dbReference type="Pfam" id="PF01134">
    <property type="entry name" value="GIDA"/>
    <property type="match status" value="1"/>
</dbReference>
<comment type="cofactor">
    <cofactor evidence="1 12">
        <name>FAD</name>
        <dbReference type="ChEBI" id="CHEBI:57692"/>
    </cofactor>
</comment>
<sequence length="625" mass="69388">MIYDVIVVGGGHAGIEAALAPARMGCQTLMVTGDINRIGHMPCNPAIGGPAKGIVVREIDALGGEMGANTDKTHIQMRMLNTGKGPAVRALRAQADKVDYPKEMQKTVLSQENLDVKEAIVDNLIVEDGTVKGITLESGEQIFGKTVILTTGTYMHSKVMISDEITLSGPDGAKTSLGLSQSLKDLGFELFRLKTGTPPRVATDSVDFSKTEIQPGDDVVRAFSFDTKEHLPLEDQVPCYLTYTSGDTHQIIMDNLTRSSMYSGVVEGVGPRYCPSIEDKVVRFNDKPRHQIFLEPESKHIDEIYVQGFSSSLPRDVQEKMIRTIAGLENCRIVRYAYAIEYDAIKPVQLWPSLETKLVKNLYSAGQINGTSGYEEAAGQGIMAGINAALRVQGKDPLILKRSEAYIGVLIDDLVTKGTLEPYRLLTSRAEYRLLLRHDNADLRLREYGHQVGLINEEKYAAFLDKKAQIEAEKERLSQIKITPKGNTNEYLESIPSSPLKDGITALELLKRPEITYQHIHSLIEEKNESISEEVIEQVEIQVKYEGYINKALQQVEKLHKVEEKKIPDYIDYDDVPNLAIEAKQKLKDIRPLTIGQATRISGVNPADISILMVYLESGKFKKTN</sequence>
<evidence type="ECO:0000256" key="1">
    <source>
        <dbReference type="ARBA" id="ARBA00001974"/>
    </source>
</evidence>
<dbReference type="NCBIfam" id="TIGR00136">
    <property type="entry name" value="mnmG_gidA"/>
    <property type="match status" value="1"/>
</dbReference>
<keyword evidence="5 12" id="KW-0963">Cytoplasm</keyword>
<reference evidence="13" key="1">
    <citation type="journal article" date="2019" name="Nat. Med.">
        <title>A library of human gut bacterial isolates paired with longitudinal multiomics data enables mechanistic microbiome research.</title>
        <authorList>
            <person name="Poyet M."/>
            <person name="Groussin M."/>
            <person name="Gibbons S.M."/>
            <person name="Avila-Pacheco J."/>
            <person name="Jiang X."/>
            <person name="Kearney S.M."/>
            <person name="Perrotta A.R."/>
            <person name="Berdy B."/>
            <person name="Zhao S."/>
            <person name="Lieberman T.D."/>
            <person name="Swanson P.K."/>
            <person name="Smith M."/>
            <person name="Roesemann S."/>
            <person name="Alexander J.E."/>
            <person name="Rich S.A."/>
            <person name="Livny J."/>
            <person name="Vlamakis H."/>
            <person name="Clish C."/>
            <person name="Bullock K."/>
            <person name="Deik A."/>
            <person name="Scott J."/>
            <person name="Pierce K.A."/>
            <person name="Xavier R.J."/>
            <person name="Alm E.J."/>
        </authorList>
    </citation>
    <scope>NUCLEOTIDE SEQUENCE</scope>
    <source>
        <strain evidence="13">BIOML-A179</strain>
    </source>
</reference>
<keyword evidence="9 12" id="KW-0520">NAD</keyword>
<dbReference type="GO" id="GO:0002098">
    <property type="term" value="P:tRNA wobble uridine modification"/>
    <property type="evidence" value="ECO:0007669"/>
    <property type="project" value="InterPro"/>
</dbReference>
<keyword evidence="7 12" id="KW-0819">tRNA processing</keyword>
<dbReference type="EMBL" id="WMQV01000006">
    <property type="protein sequence ID" value="MTL93666.1"/>
    <property type="molecule type" value="Genomic_DNA"/>
</dbReference>
<dbReference type="SMART" id="SM01228">
    <property type="entry name" value="GIDA_assoc_3"/>
    <property type="match status" value="1"/>
</dbReference>
<name>A0A6G2CLA3_9FIRM</name>
<feature type="binding site" evidence="12">
    <location>
        <begin position="270"/>
        <end position="284"/>
    </location>
    <ligand>
        <name>NAD(+)</name>
        <dbReference type="ChEBI" id="CHEBI:57540"/>
    </ligand>
</feature>
<keyword evidence="6 12" id="KW-0285">Flavoprotein</keyword>
<comment type="subunit">
    <text evidence="10 12">Homodimer. Heterotetramer of two MnmE and two MnmG subunits.</text>
</comment>
<evidence type="ECO:0000256" key="12">
    <source>
        <dbReference type="HAMAP-Rule" id="MF_00129"/>
    </source>
</evidence>